<organism evidence="5">
    <name type="scientific">Staphylococcus aureus</name>
    <dbReference type="NCBI Taxonomy" id="1280"/>
    <lineage>
        <taxon>Bacteria</taxon>
        <taxon>Bacillati</taxon>
        <taxon>Bacillota</taxon>
        <taxon>Bacilli</taxon>
        <taxon>Bacillales</taxon>
        <taxon>Staphylococcaceae</taxon>
        <taxon>Staphylococcus</taxon>
    </lineage>
</organism>
<keyword evidence="2" id="KW-0812">Transmembrane</keyword>
<dbReference type="SUPFAM" id="SSF90123">
    <property type="entry name" value="ABC transporter transmembrane region"/>
    <property type="match status" value="1"/>
</dbReference>
<accession>L7PFH6</accession>
<keyword evidence="5" id="KW-0614">Plasmid</keyword>
<dbReference type="PANTHER" id="PTHR43394">
    <property type="entry name" value="ATP-DEPENDENT PERMEASE MDL1, MITOCHONDRIAL"/>
    <property type="match status" value="1"/>
</dbReference>
<gene>
    <name evidence="5" type="ORF">SACH_a07</name>
</gene>
<sequence>MKHTFFEHSYFFDSSESGELLSRIVDDTKVINTFISHKVPITLPNVLTIIGSIIMLFILDWKMTLCTFVIIPLFFKILDYQIKLDSLSSSMKLINTSNGVL</sequence>
<dbReference type="GO" id="GO:0005524">
    <property type="term" value="F:ATP binding"/>
    <property type="evidence" value="ECO:0007669"/>
    <property type="project" value="InterPro"/>
</dbReference>
<dbReference type="GO" id="GO:0005886">
    <property type="term" value="C:plasma membrane"/>
    <property type="evidence" value="ECO:0007669"/>
    <property type="project" value="UniProtKB-SubCell"/>
</dbReference>
<evidence type="ECO:0000256" key="3">
    <source>
        <dbReference type="ARBA" id="ARBA00022989"/>
    </source>
</evidence>
<dbReference type="PANTHER" id="PTHR43394:SF1">
    <property type="entry name" value="ATP-BINDING CASSETTE SUB-FAMILY B MEMBER 10, MITOCHONDRIAL"/>
    <property type="match status" value="1"/>
</dbReference>
<evidence type="ECO:0000256" key="2">
    <source>
        <dbReference type="ARBA" id="ARBA00022692"/>
    </source>
</evidence>
<dbReference type="EMBL" id="JQ619831">
    <property type="protein sequence ID" value="AFV70606.1"/>
    <property type="molecule type" value="Genomic_DNA"/>
</dbReference>
<reference evidence="5" key="1">
    <citation type="journal article" date="2013" name="Nat. Commun.">
        <title>A regulatory role for Staphylococcus aureus toxin-antitoxin system PemIKSa.</title>
        <authorList>
            <person name="Bukowski M."/>
            <person name="Lyzen R."/>
            <person name="Helbin W.M."/>
            <person name="Bonar E."/>
            <person name="Szalewska-Palasz A."/>
            <person name="Wegrzyn G."/>
            <person name="Dubin G."/>
            <person name="Dubin A."/>
            <person name="Wladyka B."/>
        </authorList>
    </citation>
    <scope>NUCLEOTIDE SEQUENCE</scope>
    <source>
        <strain evidence="5">CH-91</strain>
        <plasmid evidence="5">pCH91</plasmid>
    </source>
</reference>
<dbReference type="AlphaFoldDB" id="L7PFH6"/>
<protein>
    <submittedName>
        <fullName evidence="5">Putative aureocin A70 associated ABC transporter</fullName>
    </submittedName>
</protein>
<evidence type="ECO:0000313" key="5">
    <source>
        <dbReference type="EMBL" id="AFV70606.1"/>
    </source>
</evidence>
<dbReference type="InterPro" id="IPR011527">
    <property type="entry name" value="ABC1_TM_dom"/>
</dbReference>
<keyword evidence="3" id="KW-1133">Transmembrane helix</keyword>
<evidence type="ECO:0000256" key="1">
    <source>
        <dbReference type="ARBA" id="ARBA00004651"/>
    </source>
</evidence>
<name>L7PFH6_STAAU</name>
<dbReference type="Pfam" id="PF00664">
    <property type="entry name" value="ABC_membrane"/>
    <property type="match status" value="1"/>
</dbReference>
<dbReference type="InterPro" id="IPR039421">
    <property type="entry name" value="Type_1_exporter"/>
</dbReference>
<dbReference type="Gene3D" id="1.20.1560.10">
    <property type="entry name" value="ABC transporter type 1, transmembrane domain"/>
    <property type="match status" value="1"/>
</dbReference>
<dbReference type="InterPro" id="IPR036640">
    <property type="entry name" value="ABC1_TM_sf"/>
</dbReference>
<geneLocation type="plasmid" evidence="5">
    <name>pCH91</name>
</geneLocation>
<evidence type="ECO:0000256" key="4">
    <source>
        <dbReference type="ARBA" id="ARBA00023136"/>
    </source>
</evidence>
<dbReference type="GO" id="GO:0015421">
    <property type="term" value="F:ABC-type oligopeptide transporter activity"/>
    <property type="evidence" value="ECO:0007669"/>
    <property type="project" value="TreeGrafter"/>
</dbReference>
<keyword evidence="4" id="KW-0472">Membrane</keyword>
<proteinExistence type="predicted"/>
<dbReference type="PROSITE" id="PS50929">
    <property type="entry name" value="ABC_TM1F"/>
    <property type="match status" value="1"/>
</dbReference>
<comment type="subcellular location">
    <subcellularLocation>
        <location evidence="1">Cell membrane</location>
        <topology evidence="1">Multi-pass membrane protein</topology>
    </subcellularLocation>
</comment>